<dbReference type="CDD" id="cd01172">
    <property type="entry name" value="RfaE_like"/>
    <property type="match status" value="1"/>
</dbReference>
<dbReference type="Gene3D" id="3.40.1190.20">
    <property type="match status" value="1"/>
</dbReference>
<gene>
    <name evidence="4" type="ORF">QRD43_17975</name>
</gene>
<dbReference type="PROSITE" id="PS00584">
    <property type="entry name" value="PFKB_KINASES_2"/>
    <property type="match status" value="1"/>
</dbReference>
<reference evidence="4 5" key="1">
    <citation type="submission" date="2023-06" db="EMBL/GenBank/DDBJ databases">
        <title>Pelomonas sp. APW6 16S ribosomal RNA gene genome sequencing and assembly.</title>
        <authorList>
            <person name="Woo H."/>
        </authorList>
    </citation>
    <scope>NUCLEOTIDE SEQUENCE [LARGE SCALE GENOMIC DNA]</scope>
    <source>
        <strain evidence="4 5">APW6</strain>
    </source>
</reference>
<dbReference type="SUPFAM" id="SSF53613">
    <property type="entry name" value="Ribokinase-like"/>
    <property type="match status" value="1"/>
</dbReference>
<accession>A0ABT7LMV2</accession>
<dbReference type="InterPro" id="IPR011913">
    <property type="entry name" value="RfaE_dom_I"/>
</dbReference>
<evidence type="ECO:0000313" key="5">
    <source>
        <dbReference type="Proteomes" id="UP001238603"/>
    </source>
</evidence>
<dbReference type="PANTHER" id="PTHR46969">
    <property type="entry name" value="BIFUNCTIONAL PROTEIN HLDE"/>
    <property type="match status" value="1"/>
</dbReference>
<dbReference type="InterPro" id="IPR029056">
    <property type="entry name" value="Ribokinase-like"/>
</dbReference>
<dbReference type="RefSeq" id="WP_285983880.1">
    <property type="nucleotide sequence ID" value="NZ_JASVDS010000005.1"/>
</dbReference>
<keyword evidence="5" id="KW-1185">Reference proteome</keyword>
<dbReference type="InterPro" id="IPR002173">
    <property type="entry name" value="Carboh/pur_kinase_PfkB_CS"/>
</dbReference>
<feature type="domain" description="Carbohydrate kinase PfkB" evidence="3">
    <location>
        <begin position="6"/>
        <end position="296"/>
    </location>
</feature>
<dbReference type="PROSITE" id="PS00583">
    <property type="entry name" value="PFKB_KINASES_1"/>
    <property type="match status" value="1"/>
</dbReference>
<organism evidence="4 5">
    <name type="scientific">Roseateles subflavus</name>
    <dbReference type="NCBI Taxonomy" id="3053353"/>
    <lineage>
        <taxon>Bacteria</taxon>
        <taxon>Pseudomonadati</taxon>
        <taxon>Pseudomonadota</taxon>
        <taxon>Betaproteobacteria</taxon>
        <taxon>Burkholderiales</taxon>
        <taxon>Sphaerotilaceae</taxon>
        <taxon>Roseateles</taxon>
    </lineage>
</organism>
<dbReference type="Pfam" id="PF00294">
    <property type="entry name" value="PfkB"/>
    <property type="match status" value="1"/>
</dbReference>
<proteinExistence type="predicted"/>
<evidence type="ECO:0000313" key="4">
    <source>
        <dbReference type="EMBL" id="MDL5033804.1"/>
    </source>
</evidence>
<evidence type="ECO:0000256" key="1">
    <source>
        <dbReference type="ARBA" id="ARBA00022679"/>
    </source>
</evidence>
<dbReference type="EMBL" id="JASVDS010000005">
    <property type="protein sequence ID" value="MDL5033804.1"/>
    <property type="molecule type" value="Genomic_DNA"/>
</dbReference>
<name>A0ABT7LMV2_9BURK</name>
<protein>
    <submittedName>
        <fullName evidence="4">PfkB family carbohydrate kinase</fullName>
    </submittedName>
</protein>
<evidence type="ECO:0000256" key="2">
    <source>
        <dbReference type="ARBA" id="ARBA00022777"/>
    </source>
</evidence>
<dbReference type="GO" id="GO:0016301">
    <property type="term" value="F:kinase activity"/>
    <property type="evidence" value="ECO:0007669"/>
    <property type="project" value="UniProtKB-KW"/>
</dbReference>
<dbReference type="Proteomes" id="UP001238603">
    <property type="component" value="Unassembled WGS sequence"/>
</dbReference>
<evidence type="ECO:0000259" key="3">
    <source>
        <dbReference type="Pfam" id="PF00294"/>
    </source>
</evidence>
<keyword evidence="1" id="KW-0808">Transferase</keyword>
<dbReference type="PANTHER" id="PTHR46969:SF1">
    <property type="entry name" value="BIFUNCTIONAL PROTEIN HLDE"/>
    <property type="match status" value="1"/>
</dbReference>
<dbReference type="InterPro" id="IPR011611">
    <property type="entry name" value="PfkB_dom"/>
</dbReference>
<keyword evidence="2 4" id="KW-0418">Kinase</keyword>
<comment type="caution">
    <text evidence="4">The sequence shown here is derived from an EMBL/GenBank/DDBJ whole genome shotgun (WGS) entry which is preliminary data.</text>
</comment>
<sequence>MRAEPQVLVVGDCMLDLYLEGAVQRISPEAPVPVLRMQRRSPRAGGASNVALNLASLGCPCSLASSLGEDAAGFCLEQLLDHPHIKRHWVRSPLFPTTQKIRLVSQRQQLLRMDIEQPVPAPVAEALMSLVRPLLPRHRYLLLSDYGKGTLHESAQLLLDARRAGCRTLVDPKNPDLGAYRGAWLLKPNLAELQAALGDWADEAALRRRVDALLASLEIEHLLVTRGAEGMTLYCRGGAVLQVPAETREVYDVSGAGDTALAALACFLVRGAGLEQAVRMANRAAGIVVGKFGTARLSLAELGIFEDDLA</sequence>